<evidence type="ECO:0000313" key="5">
    <source>
        <dbReference type="Proteomes" id="UP000886883"/>
    </source>
</evidence>
<dbReference type="SUPFAM" id="SSF55469">
    <property type="entry name" value="FMN-dependent nitroreductase-like"/>
    <property type="match status" value="1"/>
</dbReference>
<evidence type="ECO:0000313" key="4">
    <source>
        <dbReference type="EMBL" id="HJB91997.1"/>
    </source>
</evidence>
<evidence type="ECO:0000259" key="3">
    <source>
        <dbReference type="Pfam" id="PF00881"/>
    </source>
</evidence>
<evidence type="ECO:0000256" key="2">
    <source>
        <dbReference type="ARBA" id="ARBA00023002"/>
    </source>
</evidence>
<feature type="domain" description="Nitroreductase" evidence="3">
    <location>
        <begin position="10"/>
        <end position="66"/>
    </location>
</feature>
<gene>
    <name evidence="4" type="ORF">H9763_11115</name>
</gene>
<dbReference type="Proteomes" id="UP000886883">
    <property type="component" value="Unassembled WGS sequence"/>
</dbReference>
<evidence type="ECO:0000256" key="1">
    <source>
        <dbReference type="ARBA" id="ARBA00007118"/>
    </source>
</evidence>
<dbReference type="Gene3D" id="2.20.180.10">
    <property type="entry name" value="putative fmn-dependent nitroreductase like domains"/>
    <property type="match status" value="1"/>
</dbReference>
<dbReference type="PANTHER" id="PTHR43673:SF10">
    <property type="entry name" value="NADH DEHYDROGENASE_NAD(P)H NITROREDUCTASE XCC3605-RELATED"/>
    <property type="match status" value="1"/>
</dbReference>
<name>A0A9D2MSD2_9FIRM</name>
<dbReference type="InterPro" id="IPR029479">
    <property type="entry name" value="Nitroreductase"/>
</dbReference>
<organism evidence="4 5">
    <name type="scientific">Candidatus Eisenbergiella merdigallinarum</name>
    <dbReference type="NCBI Taxonomy" id="2838552"/>
    <lineage>
        <taxon>Bacteria</taxon>
        <taxon>Bacillati</taxon>
        <taxon>Bacillota</taxon>
        <taxon>Clostridia</taxon>
        <taxon>Lachnospirales</taxon>
        <taxon>Lachnospiraceae</taxon>
        <taxon>Eisenbergiella</taxon>
    </lineage>
</organism>
<dbReference type="InterPro" id="IPR000415">
    <property type="entry name" value="Nitroreductase-like"/>
</dbReference>
<feature type="domain" description="Nitroreductase" evidence="3">
    <location>
        <begin position="100"/>
        <end position="153"/>
    </location>
</feature>
<dbReference type="Pfam" id="PF00881">
    <property type="entry name" value="Nitroreductase"/>
    <property type="match status" value="2"/>
</dbReference>
<dbReference type="EMBL" id="DWXE01000040">
    <property type="protein sequence ID" value="HJB91997.1"/>
    <property type="molecule type" value="Genomic_DNA"/>
</dbReference>
<dbReference type="GO" id="GO:0016491">
    <property type="term" value="F:oxidoreductase activity"/>
    <property type="evidence" value="ECO:0007669"/>
    <property type="project" value="UniProtKB-KW"/>
</dbReference>
<protein>
    <submittedName>
        <fullName evidence="4">Nitroreductase family protein</fullName>
    </submittedName>
</protein>
<comment type="similarity">
    <text evidence="1">Belongs to the nitroreductase family.</text>
</comment>
<sequence length="192" mass="21249">MLKDLVLKNRSYRGYDKTRKVTGQELLEFVDLARITASSANIQPLKYYVSSKEQEVEDILKLTKWAAALPDLSLPYPDMGPSGFIVICLDTAIGPNETTFLRDIGIAAQTMLLAAAEKELGGCMIGNFDKNGLKKLLQLPEGIEPNLVVAFGRPAEKIVLTDVGEDGNTRYYRDETGTVHFVPKRSLEDVLL</sequence>
<dbReference type="Gene3D" id="3.40.109.10">
    <property type="entry name" value="NADH Oxidase"/>
    <property type="match status" value="1"/>
</dbReference>
<proteinExistence type="inferred from homology"/>
<accession>A0A9D2MSD2</accession>
<dbReference type="PANTHER" id="PTHR43673">
    <property type="entry name" value="NAD(P)H NITROREDUCTASE YDGI-RELATED"/>
    <property type="match status" value="1"/>
</dbReference>
<dbReference type="InterPro" id="IPR023312">
    <property type="entry name" value="Put_nitroreductase_C_bac"/>
</dbReference>
<comment type="caution">
    <text evidence="4">The sequence shown here is derived from an EMBL/GenBank/DDBJ whole genome shotgun (WGS) entry which is preliminary data.</text>
</comment>
<keyword evidence="2" id="KW-0560">Oxidoreductase</keyword>
<dbReference type="AlphaFoldDB" id="A0A9D2MSD2"/>
<dbReference type="CDD" id="cd02062">
    <property type="entry name" value="Nitro_FMN_reductase"/>
    <property type="match status" value="1"/>
</dbReference>
<reference evidence="4" key="1">
    <citation type="journal article" date="2021" name="PeerJ">
        <title>Extensive microbial diversity within the chicken gut microbiome revealed by metagenomics and culture.</title>
        <authorList>
            <person name="Gilroy R."/>
            <person name="Ravi A."/>
            <person name="Getino M."/>
            <person name="Pursley I."/>
            <person name="Horton D.L."/>
            <person name="Alikhan N.F."/>
            <person name="Baker D."/>
            <person name="Gharbi K."/>
            <person name="Hall N."/>
            <person name="Watson M."/>
            <person name="Adriaenssens E.M."/>
            <person name="Foster-Nyarko E."/>
            <person name="Jarju S."/>
            <person name="Secka A."/>
            <person name="Antonio M."/>
            <person name="Oren A."/>
            <person name="Chaudhuri R.R."/>
            <person name="La Ragione R."/>
            <person name="Hildebrand F."/>
            <person name="Pallen M.J."/>
        </authorList>
    </citation>
    <scope>NUCLEOTIDE SEQUENCE</scope>
    <source>
        <strain evidence="4">USAMLcec3-2134</strain>
    </source>
</reference>
<reference evidence="4" key="2">
    <citation type="submission" date="2021-04" db="EMBL/GenBank/DDBJ databases">
        <authorList>
            <person name="Gilroy R."/>
        </authorList>
    </citation>
    <scope>NUCLEOTIDE SEQUENCE</scope>
    <source>
        <strain evidence="4">USAMLcec3-2134</strain>
    </source>
</reference>